<accession>A0AAW1PWZ9</accession>
<evidence type="ECO:0000313" key="4">
    <source>
        <dbReference type="Proteomes" id="UP001489004"/>
    </source>
</evidence>
<feature type="transmembrane region" description="Helical" evidence="2">
    <location>
        <begin position="97"/>
        <end position="120"/>
    </location>
</feature>
<keyword evidence="2" id="KW-1133">Transmembrane helix</keyword>
<organism evidence="3 4">
    <name type="scientific">[Myrmecia] bisecta</name>
    <dbReference type="NCBI Taxonomy" id="41462"/>
    <lineage>
        <taxon>Eukaryota</taxon>
        <taxon>Viridiplantae</taxon>
        <taxon>Chlorophyta</taxon>
        <taxon>core chlorophytes</taxon>
        <taxon>Trebouxiophyceae</taxon>
        <taxon>Trebouxiales</taxon>
        <taxon>Trebouxiaceae</taxon>
        <taxon>Myrmecia</taxon>
    </lineage>
</organism>
<name>A0AAW1PWZ9_9CHLO</name>
<reference evidence="3 4" key="1">
    <citation type="journal article" date="2024" name="Nat. Commun.">
        <title>Phylogenomics reveals the evolutionary origins of lichenization in chlorophyte algae.</title>
        <authorList>
            <person name="Puginier C."/>
            <person name="Libourel C."/>
            <person name="Otte J."/>
            <person name="Skaloud P."/>
            <person name="Haon M."/>
            <person name="Grisel S."/>
            <person name="Petersen M."/>
            <person name="Berrin J.G."/>
            <person name="Delaux P.M."/>
            <person name="Dal Grande F."/>
            <person name="Keller J."/>
        </authorList>
    </citation>
    <scope>NUCLEOTIDE SEQUENCE [LARGE SCALE GENOMIC DNA]</scope>
    <source>
        <strain evidence="3 4">SAG 2043</strain>
    </source>
</reference>
<keyword evidence="4" id="KW-1185">Reference proteome</keyword>
<protein>
    <submittedName>
        <fullName evidence="3">Uncharacterized protein</fullName>
    </submittedName>
</protein>
<proteinExistence type="predicted"/>
<comment type="caution">
    <text evidence="3">The sequence shown here is derived from an EMBL/GenBank/DDBJ whole genome shotgun (WGS) entry which is preliminary data.</text>
</comment>
<evidence type="ECO:0000313" key="3">
    <source>
        <dbReference type="EMBL" id="KAK9812971.1"/>
    </source>
</evidence>
<sequence>MSQSFQKGRAHSGTLAGAHSPPFPRSPAGDDLHSADRRDLQTLVVTAQQASQGTCAQQGLEGECNGCICCCYSGGGGIIQYKPENCQCKKVVSVSQVGLAVVLSVIVAATTFLSSCYFGGQCPVSPYKQGAGSLRHIEMMPVVAPVSHRRV</sequence>
<keyword evidence="2" id="KW-0472">Membrane</keyword>
<feature type="region of interest" description="Disordered" evidence="1">
    <location>
        <begin position="10"/>
        <end position="32"/>
    </location>
</feature>
<dbReference type="AlphaFoldDB" id="A0AAW1PWZ9"/>
<evidence type="ECO:0000256" key="2">
    <source>
        <dbReference type="SAM" id="Phobius"/>
    </source>
</evidence>
<evidence type="ECO:0000256" key="1">
    <source>
        <dbReference type="SAM" id="MobiDB-lite"/>
    </source>
</evidence>
<dbReference type="EMBL" id="JALJOR010000008">
    <property type="protein sequence ID" value="KAK9812971.1"/>
    <property type="molecule type" value="Genomic_DNA"/>
</dbReference>
<keyword evidence="2" id="KW-0812">Transmembrane</keyword>
<dbReference type="Proteomes" id="UP001489004">
    <property type="component" value="Unassembled WGS sequence"/>
</dbReference>
<gene>
    <name evidence="3" type="ORF">WJX72_006673</name>
</gene>